<keyword evidence="3" id="KW-1185">Reference proteome</keyword>
<name>A0AAV5HLA5_9ROSI</name>
<comment type="caution">
    <text evidence="2">The sequence shown here is derived from an EMBL/GenBank/DDBJ whole genome shotgun (WGS) entry which is preliminary data.</text>
</comment>
<reference evidence="2 3" key="1">
    <citation type="journal article" date="2021" name="Commun. Biol.">
        <title>The genome of Shorea leprosula (Dipterocarpaceae) highlights the ecological relevance of drought in aseasonal tropical rainforests.</title>
        <authorList>
            <person name="Ng K.K.S."/>
            <person name="Kobayashi M.J."/>
            <person name="Fawcett J.A."/>
            <person name="Hatakeyama M."/>
            <person name="Paape T."/>
            <person name="Ng C.H."/>
            <person name="Ang C.C."/>
            <person name="Tnah L.H."/>
            <person name="Lee C.T."/>
            <person name="Nishiyama T."/>
            <person name="Sese J."/>
            <person name="O'Brien M.J."/>
            <person name="Copetti D."/>
            <person name="Mohd Noor M.I."/>
            <person name="Ong R.C."/>
            <person name="Putra M."/>
            <person name="Sireger I.Z."/>
            <person name="Indrioko S."/>
            <person name="Kosugi Y."/>
            <person name="Izuno A."/>
            <person name="Isagi Y."/>
            <person name="Lee S.L."/>
            <person name="Shimizu K.K."/>
        </authorList>
    </citation>
    <scope>NUCLEOTIDE SEQUENCE [LARGE SCALE GENOMIC DNA]</scope>
    <source>
        <strain evidence="2">214</strain>
    </source>
</reference>
<evidence type="ECO:0000313" key="2">
    <source>
        <dbReference type="EMBL" id="GKU85944.1"/>
    </source>
</evidence>
<dbReference type="AlphaFoldDB" id="A0AAV5HLA5"/>
<sequence length="99" mass="10781">MAATNPACWISTEPSLLDLDGTQPAGSRRNPACWVSLNPAWLGFDETQQAGFDEPSLAGFPRTQQGWVPTNPAESRLTQPCWVYPNPAIGFDETQAGFQ</sequence>
<organism evidence="2 3">
    <name type="scientific">Rubroshorea leprosula</name>
    <dbReference type="NCBI Taxonomy" id="152421"/>
    <lineage>
        <taxon>Eukaryota</taxon>
        <taxon>Viridiplantae</taxon>
        <taxon>Streptophyta</taxon>
        <taxon>Embryophyta</taxon>
        <taxon>Tracheophyta</taxon>
        <taxon>Spermatophyta</taxon>
        <taxon>Magnoliopsida</taxon>
        <taxon>eudicotyledons</taxon>
        <taxon>Gunneridae</taxon>
        <taxon>Pentapetalae</taxon>
        <taxon>rosids</taxon>
        <taxon>malvids</taxon>
        <taxon>Malvales</taxon>
        <taxon>Dipterocarpaceae</taxon>
        <taxon>Rubroshorea</taxon>
    </lineage>
</organism>
<feature type="compositionally biased region" description="Polar residues" evidence="1">
    <location>
        <begin position="62"/>
        <end position="72"/>
    </location>
</feature>
<accession>A0AAV5HLA5</accession>
<evidence type="ECO:0000256" key="1">
    <source>
        <dbReference type="SAM" id="MobiDB-lite"/>
    </source>
</evidence>
<gene>
    <name evidence="2" type="ORF">SLEP1_g541</name>
</gene>
<feature type="region of interest" description="Disordered" evidence="1">
    <location>
        <begin position="52"/>
        <end position="72"/>
    </location>
</feature>
<protein>
    <submittedName>
        <fullName evidence="2">Uncharacterized protein</fullName>
    </submittedName>
</protein>
<dbReference type="EMBL" id="BPVZ01000001">
    <property type="protein sequence ID" value="GKU85944.1"/>
    <property type="molecule type" value="Genomic_DNA"/>
</dbReference>
<evidence type="ECO:0000313" key="3">
    <source>
        <dbReference type="Proteomes" id="UP001054252"/>
    </source>
</evidence>
<proteinExistence type="predicted"/>
<dbReference type="Proteomes" id="UP001054252">
    <property type="component" value="Unassembled WGS sequence"/>
</dbReference>